<evidence type="ECO:0000256" key="8">
    <source>
        <dbReference type="ARBA" id="ARBA00022882"/>
    </source>
</evidence>
<proteinExistence type="predicted"/>
<feature type="domain" description="Voltage-dependent calcium channel alpha-1 subunit IQ" evidence="15">
    <location>
        <begin position="798"/>
        <end position="832"/>
    </location>
</feature>
<evidence type="ECO:0000256" key="5">
    <source>
        <dbReference type="ARBA" id="ARBA00022692"/>
    </source>
</evidence>
<keyword evidence="7" id="KW-0106">Calcium</keyword>
<keyword evidence="4" id="KW-0107">Calcium channel</keyword>
<evidence type="ECO:0000256" key="9">
    <source>
        <dbReference type="ARBA" id="ARBA00022989"/>
    </source>
</evidence>
<feature type="region of interest" description="Disordered" evidence="13">
    <location>
        <begin position="851"/>
        <end position="877"/>
    </location>
</feature>
<evidence type="ECO:0000256" key="6">
    <source>
        <dbReference type="ARBA" id="ARBA00022737"/>
    </source>
</evidence>
<feature type="compositionally biased region" description="Basic and acidic residues" evidence="13">
    <location>
        <begin position="935"/>
        <end position="948"/>
    </location>
</feature>
<keyword evidence="6" id="KW-0677">Repeat</keyword>
<dbReference type="Pfam" id="PF16905">
    <property type="entry name" value="GPHH"/>
    <property type="match status" value="1"/>
</dbReference>
<evidence type="ECO:0000256" key="11">
    <source>
        <dbReference type="ARBA" id="ARBA00023136"/>
    </source>
</evidence>
<feature type="region of interest" description="Disordered" evidence="13">
    <location>
        <begin position="22"/>
        <end position="48"/>
    </location>
</feature>
<feature type="compositionally biased region" description="Polar residues" evidence="13">
    <location>
        <begin position="914"/>
        <end position="934"/>
    </location>
</feature>
<dbReference type="EMBL" id="QNGE01000138">
    <property type="protein sequence ID" value="KAA3681732.1"/>
    <property type="molecule type" value="Genomic_DNA"/>
</dbReference>
<name>A0A5J4P2L2_9TREM</name>
<protein>
    <submittedName>
        <fullName evidence="16">Voltage-dependent calcium channel L type alpha-1D</fullName>
    </submittedName>
</protein>
<keyword evidence="5 14" id="KW-0812">Transmembrane</keyword>
<evidence type="ECO:0000256" key="7">
    <source>
        <dbReference type="ARBA" id="ARBA00022837"/>
    </source>
</evidence>
<dbReference type="GO" id="GO:0005891">
    <property type="term" value="C:voltage-gated calcium channel complex"/>
    <property type="evidence" value="ECO:0007669"/>
    <property type="project" value="TreeGrafter"/>
</dbReference>
<feature type="region of interest" description="Disordered" evidence="13">
    <location>
        <begin position="914"/>
        <end position="956"/>
    </location>
</feature>
<evidence type="ECO:0000256" key="12">
    <source>
        <dbReference type="ARBA" id="ARBA00023303"/>
    </source>
</evidence>
<feature type="transmembrane region" description="Helical" evidence="14">
    <location>
        <begin position="359"/>
        <end position="377"/>
    </location>
</feature>
<evidence type="ECO:0000256" key="1">
    <source>
        <dbReference type="ARBA" id="ARBA00004141"/>
    </source>
</evidence>
<dbReference type="GO" id="GO:0008331">
    <property type="term" value="F:high voltage-gated calcium channel activity"/>
    <property type="evidence" value="ECO:0007669"/>
    <property type="project" value="TreeGrafter"/>
</dbReference>
<keyword evidence="11 14" id="KW-0472">Membrane</keyword>
<keyword evidence="12" id="KW-0407">Ion channel</keyword>
<dbReference type="Proteomes" id="UP000324629">
    <property type="component" value="Unassembled WGS sequence"/>
</dbReference>
<accession>A0A5J4P2L2</accession>
<feature type="compositionally biased region" description="Basic and acidic residues" evidence="13">
    <location>
        <begin position="1098"/>
        <end position="1110"/>
    </location>
</feature>
<feature type="transmembrane region" description="Helical" evidence="14">
    <location>
        <begin position="285"/>
        <end position="311"/>
    </location>
</feature>
<dbReference type="Pfam" id="PF00520">
    <property type="entry name" value="Ion_trans"/>
    <property type="match status" value="4"/>
</dbReference>
<feature type="region of interest" description="Disordered" evidence="13">
    <location>
        <begin position="1019"/>
        <end position="1040"/>
    </location>
</feature>
<dbReference type="GO" id="GO:0098703">
    <property type="term" value="P:calcium ion import across plasma membrane"/>
    <property type="evidence" value="ECO:0007669"/>
    <property type="project" value="TreeGrafter"/>
</dbReference>
<dbReference type="PANTHER" id="PTHR45628">
    <property type="entry name" value="VOLTAGE-DEPENDENT CALCIUM CHANNEL TYPE A SUBUNIT ALPHA-1"/>
    <property type="match status" value="1"/>
</dbReference>
<sequence length="1482" mass="166303">MENTDILLNVFLAIAVDNLADTGSGEEKKEDGEEDKTDAEQTDLEGSMEKPMDATVRKLSQQIPIASGGNLTENVHNEFNDVTHLLDQLNFRVACHEICNHSYFNNIVLVCILVSSAMLAAEDPLDASSARNQILNYFDYFFTSVFTVEITLKNKLVLLARAYKVPAFDLFFLDYSIDTISVVKILRVSRVLRPLRAINRAKGLKEHALSPSGQFINYEFNDVSRPSLYPRIWLNNPLNFDNVPNAMLTLFAVSTFEGWPGLLYRSIDSYDEDYGKVYNNRPIVAIFYVAYIIVIAFFMINIFVGFVIVTFQQEGEQEYRNCELDKNQVSDWNRTTFKFSLLIGPLRKFEGQPNAYADALDYLNMIFTGVFTVEFVLKLTAFGFKALPYVALLITMLFFIYAVIGMQMFGKISLHNENSAINRNNHFQTFPQSLLVLFRSATGEAWQEIMLSCVNEPTVKCDRHSDSELKAIRAFLERFATPPLLSDNPKVTSTISDNSSQPERHLSNTSLIPGVLPNVTVIEVTNRPVDNNQIPMAEINSVNLPPPYVDNWVHQLPLTEQTFRNFHSTSERVIRESDMMPTEESINGTEDSAERIHKLPLRNPSTGPVYYDERVISTVKLEELGYPGPTTVCGSNFAYPFFISFYMVCSFLIINLFVAVIMDNFDYLTRDWSILGPHHLDEFVRLWSEYDPEAKGRIKHLDVVTLLRKISPPLGFGKLCPHRTACVTLVRMNMPLNSDGTVMFNATLFALVRTNLKIKTEGATIDQLNEELRTVIKKIWKRTSPKLLDQVVPPAGGNDDVTVGKFYATFLIQEWFRRWKQKKAEEQKALIHGQGKRHSIMPFRGRQSTLALDTPATGHSDLLSPGEDVGKRGSGSIAESENHTTLFGSMMQAIHRVGQGRRQSIVSHTLMPQDSERASLQASSTSPAEVSSEPTPHRQEAHNDEPSKTSRILPLTTAPPKRILPVTTRKLPTTITENELETSVDHKVKTFSPATVYANCISGLPINLENDVMNKTEWTPSTQPKVRDSDVNYSPNPVSSCVRPAEVWETEFEQPKMNGVPDIRSSACPSLQHEETQEIYAESVTPDHAVDIQQPEIPSDRSRFAHRSDPSLHGSTESDTDGLSFYTRGDTPSPAPSVGAAILRPDVYPGSRGSRGLRKRRMQLNPSDYTLYSSVPRDFALVRPKDTDDLYADLQTLCNLPKPVWTARLPDVPVQEKPTPSVTKRKYRRQLPEIPSQPTSRNGLLTETVGLSGSFGVPNAGITVRLPDTSPDQANVERKYCLGNAISENLPPMRYSGMDPYASSSNLYKPPQIDPDGPAPSVPLSWNLTCTPPRPRYTQAHKYSSGFHPNGSSLSPYVNVLNEDASTVERNWLDQLTDGVTIDEIHSACVPNRLHRNFQWNGNSGEDEWVHLQPCRIPLPRSSSPPPPPAPEPVVADFRNGVGPLRAPSRANPRVPRDYDFAGRILGYRRFVQRLEIPAANS</sequence>
<keyword evidence="17" id="KW-1185">Reference proteome</keyword>
<evidence type="ECO:0000256" key="4">
    <source>
        <dbReference type="ARBA" id="ARBA00022673"/>
    </source>
</evidence>
<gene>
    <name evidence="16" type="ORF">DEA37_0011361</name>
</gene>
<evidence type="ECO:0000313" key="16">
    <source>
        <dbReference type="EMBL" id="KAA3681732.1"/>
    </source>
</evidence>
<dbReference type="InterPro" id="IPR005821">
    <property type="entry name" value="Ion_trans_dom"/>
</dbReference>
<feature type="compositionally biased region" description="Polar residues" evidence="13">
    <location>
        <begin position="489"/>
        <end position="510"/>
    </location>
</feature>
<evidence type="ECO:0000259" key="15">
    <source>
        <dbReference type="SMART" id="SM01062"/>
    </source>
</evidence>
<dbReference type="Pfam" id="PF08763">
    <property type="entry name" value="Ca_chan_IQ"/>
    <property type="match status" value="1"/>
</dbReference>
<organism evidence="16 17">
    <name type="scientific">Paragonimus westermani</name>
    <dbReference type="NCBI Taxonomy" id="34504"/>
    <lineage>
        <taxon>Eukaryota</taxon>
        <taxon>Metazoa</taxon>
        <taxon>Spiralia</taxon>
        <taxon>Lophotrochozoa</taxon>
        <taxon>Platyhelminthes</taxon>
        <taxon>Trematoda</taxon>
        <taxon>Digenea</taxon>
        <taxon>Plagiorchiida</taxon>
        <taxon>Troglotremata</taxon>
        <taxon>Troglotrematidae</taxon>
        <taxon>Paragonimus</taxon>
    </lineage>
</organism>
<feature type="region of interest" description="Disordered" evidence="13">
    <location>
        <begin position="1095"/>
        <end position="1160"/>
    </location>
</feature>
<keyword evidence="8" id="KW-0851">Voltage-gated channel</keyword>
<keyword evidence="2" id="KW-0813">Transport</keyword>
<dbReference type="InterPro" id="IPR031649">
    <property type="entry name" value="GPHH_dom"/>
</dbReference>
<keyword evidence="3" id="KW-0109">Calcium transport</keyword>
<dbReference type="Gene3D" id="1.10.287.70">
    <property type="match status" value="3"/>
</dbReference>
<evidence type="ECO:0000256" key="2">
    <source>
        <dbReference type="ARBA" id="ARBA00022448"/>
    </source>
</evidence>
<dbReference type="Gene3D" id="6.10.250.2180">
    <property type="match status" value="1"/>
</dbReference>
<feature type="compositionally biased region" description="Acidic residues" evidence="13">
    <location>
        <begin position="32"/>
        <end position="43"/>
    </location>
</feature>
<comment type="caution">
    <text evidence="16">The sequence shown here is derived from an EMBL/GenBank/DDBJ whole genome shotgun (WGS) entry which is preliminary data.</text>
</comment>
<evidence type="ECO:0000256" key="13">
    <source>
        <dbReference type="SAM" id="MobiDB-lite"/>
    </source>
</evidence>
<dbReference type="InterPro" id="IPR050599">
    <property type="entry name" value="VDCC_alpha-1_subunit"/>
</dbReference>
<comment type="subcellular location">
    <subcellularLocation>
        <location evidence="1">Membrane</location>
        <topology evidence="1">Multi-pass membrane protein</topology>
    </subcellularLocation>
</comment>
<evidence type="ECO:0000256" key="10">
    <source>
        <dbReference type="ARBA" id="ARBA00023065"/>
    </source>
</evidence>
<dbReference type="InterPro" id="IPR027359">
    <property type="entry name" value="Volt_channel_dom_sf"/>
</dbReference>
<feature type="transmembrane region" description="Helical" evidence="14">
    <location>
        <begin position="389"/>
        <end position="409"/>
    </location>
</feature>
<feature type="compositionally biased region" description="Pro residues" evidence="13">
    <location>
        <begin position="1423"/>
        <end position="1432"/>
    </location>
</feature>
<evidence type="ECO:0000256" key="14">
    <source>
        <dbReference type="SAM" id="Phobius"/>
    </source>
</evidence>
<evidence type="ECO:0000313" key="17">
    <source>
        <dbReference type="Proteomes" id="UP000324629"/>
    </source>
</evidence>
<evidence type="ECO:0000256" key="3">
    <source>
        <dbReference type="ARBA" id="ARBA00022568"/>
    </source>
</evidence>
<dbReference type="PANTHER" id="PTHR45628:SF1">
    <property type="entry name" value="VOLTAGE-DEPENDENT CALCIUM CHANNEL TYPE D SUBUNIT ALPHA-1"/>
    <property type="match status" value="1"/>
</dbReference>
<dbReference type="SMART" id="SM01062">
    <property type="entry name" value="Ca_chan_IQ"/>
    <property type="match status" value="1"/>
</dbReference>
<keyword evidence="9 14" id="KW-1133">Transmembrane helix</keyword>
<dbReference type="InterPro" id="IPR014873">
    <property type="entry name" value="VDCC_a1su_IQ"/>
</dbReference>
<dbReference type="SUPFAM" id="SSF81324">
    <property type="entry name" value="Voltage-gated potassium channels"/>
    <property type="match status" value="2"/>
</dbReference>
<keyword evidence="10" id="KW-0406">Ion transport</keyword>
<reference evidence="16 17" key="1">
    <citation type="journal article" date="2019" name="Gigascience">
        <title>Whole-genome sequence of the oriental lung fluke Paragonimus westermani.</title>
        <authorList>
            <person name="Oey H."/>
            <person name="Zakrzewski M."/>
            <person name="Narain K."/>
            <person name="Devi K.R."/>
            <person name="Agatsuma T."/>
            <person name="Nawaratna S."/>
            <person name="Gobert G.N."/>
            <person name="Jones M.K."/>
            <person name="Ragan M.A."/>
            <person name="McManus D.P."/>
            <person name="Krause L."/>
        </authorList>
    </citation>
    <scope>NUCLEOTIDE SEQUENCE [LARGE SCALE GENOMIC DNA]</scope>
    <source>
        <strain evidence="16 17">IND2009</strain>
    </source>
</reference>
<dbReference type="Gene3D" id="1.20.120.350">
    <property type="entry name" value="Voltage-gated potassium channels. Chain C"/>
    <property type="match status" value="1"/>
</dbReference>
<feature type="region of interest" description="Disordered" evidence="13">
    <location>
        <begin position="1420"/>
        <end position="1456"/>
    </location>
</feature>
<feature type="region of interest" description="Disordered" evidence="13">
    <location>
        <begin position="487"/>
        <end position="510"/>
    </location>
</feature>
<feature type="transmembrane region" description="Helical" evidence="14">
    <location>
        <begin position="637"/>
        <end position="661"/>
    </location>
</feature>